<evidence type="ECO:0000256" key="1">
    <source>
        <dbReference type="ARBA" id="ARBA00008056"/>
    </source>
</evidence>
<comment type="similarity">
    <text evidence="1">Belongs to the iron/ascorbate-dependent oxidoreductase family.</text>
</comment>
<gene>
    <name evidence="3" type="ORF">K431DRAFT_331274</name>
</gene>
<evidence type="ECO:0000259" key="2">
    <source>
        <dbReference type="Pfam" id="PF03171"/>
    </source>
</evidence>
<organism evidence="3 4">
    <name type="scientific">Polychaeton citri CBS 116435</name>
    <dbReference type="NCBI Taxonomy" id="1314669"/>
    <lineage>
        <taxon>Eukaryota</taxon>
        <taxon>Fungi</taxon>
        <taxon>Dikarya</taxon>
        <taxon>Ascomycota</taxon>
        <taxon>Pezizomycotina</taxon>
        <taxon>Dothideomycetes</taxon>
        <taxon>Dothideomycetidae</taxon>
        <taxon>Capnodiales</taxon>
        <taxon>Capnodiaceae</taxon>
        <taxon>Polychaeton</taxon>
    </lineage>
</organism>
<feature type="domain" description="Isopenicillin N synthase-like Fe(2+) 2OG dioxygenase" evidence="2">
    <location>
        <begin position="121"/>
        <end position="203"/>
    </location>
</feature>
<reference evidence="3" key="1">
    <citation type="journal article" date="2020" name="Stud. Mycol.">
        <title>101 Dothideomycetes genomes: a test case for predicting lifestyles and emergence of pathogens.</title>
        <authorList>
            <person name="Haridas S."/>
            <person name="Albert R."/>
            <person name="Binder M."/>
            <person name="Bloem J."/>
            <person name="Labutti K."/>
            <person name="Salamov A."/>
            <person name="Andreopoulos B."/>
            <person name="Baker S."/>
            <person name="Barry K."/>
            <person name="Bills G."/>
            <person name="Bluhm B."/>
            <person name="Cannon C."/>
            <person name="Castanera R."/>
            <person name="Culley D."/>
            <person name="Daum C."/>
            <person name="Ezra D."/>
            <person name="Gonzalez J."/>
            <person name="Henrissat B."/>
            <person name="Kuo A."/>
            <person name="Liang C."/>
            <person name="Lipzen A."/>
            <person name="Lutzoni F."/>
            <person name="Magnuson J."/>
            <person name="Mondo S."/>
            <person name="Nolan M."/>
            <person name="Ohm R."/>
            <person name="Pangilinan J."/>
            <person name="Park H.-J."/>
            <person name="Ramirez L."/>
            <person name="Alfaro M."/>
            <person name="Sun H."/>
            <person name="Tritt A."/>
            <person name="Yoshinaga Y."/>
            <person name="Zwiers L.-H."/>
            <person name="Turgeon B."/>
            <person name="Goodwin S."/>
            <person name="Spatafora J."/>
            <person name="Crous P."/>
            <person name="Grigoriev I."/>
        </authorList>
    </citation>
    <scope>NUCLEOTIDE SEQUENCE</scope>
    <source>
        <strain evidence="3">CBS 116435</strain>
    </source>
</reference>
<dbReference type="InterPro" id="IPR027443">
    <property type="entry name" value="IPNS-like_sf"/>
</dbReference>
<evidence type="ECO:0000313" key="4">
    <source>
        <dbReference type="Proteomes" id="UP000799441"/>
    </source>
</evidence>
<comment type="caution">
    <text evidence="3">The sequence shown here is derived from an EMBL/GenBank/DDBJ whole genome shotgun (WGS) entry which is preliminary data.</text>
</comment>
<dbReference type="AlphaFoldDB" id="A0A9P4Q6G1"/>
<dbReference type="Gene3D" id="2.60.120.330">
    <property type="entry name" value="B-lactam Antibiotic, Isopenicillin N Synthase, Chain"/>
    <property type="match status" value="2"/>
</dbReference>
<dbReference type="Pfam" id="PF03171">
    <property type="entry name" value="2OG-FeII_Oxy"/>
    <property type="match status" value="1"/>
</dbReference>
<dbReference type="InterPro" id="IPR050231">
    <property type="entry name" value="Iron_ascorbate_oxido_reductase"/>
</dbReference>
<dbReference type="Proteomes" id="UP000799441">
    <property type="component" value="Unassembled WGS sequence"/>
</dbReference>
<dbReference type="PANTHER" id="PTHR47990">
    <property type="entry name" value="2-OXOGLUTARATE (2OG) AND FE(II)-DEPENDENT OXYGENASE SUPERFAMILY PROTEIN-RELATED"/>
    <property type="match status" value="1"/>
</dbReference>
<accession>A0A9P4Q6G1</accession>
<dbReference type="OrthoDB" id="288590at2759"/>
<evidence type="ECO:0000313" key="3">
    <source>
        <dbReference type="EMBL" id="KAF2719301.1"/>
    </source>
</evidence>
<dbReference type="EMBL" id="MU003813">
    <property type="protein sequence ID" value="KAF2719301.1"/>
    <property type="molecule type" value="Genomic_DNA"/>
</dbReference>
<proteinExistence type="inferred from homology"/>
<dbReference type="InterPro" id="IPR044861">
    <property type="entry name" value="IPNS-like_FE2OG_OXY"/>
</dbReference>
<dbReference type="SUPFAM" id="SSF51197">
    <property type="entry name" value="Clavaminate synthase-like"/>
    <property type="match status" value="1"/>
</dbReference>
<sequence length="259" mass="29356">MGDHDECMVFLKACQTQGFMYFGLRGCGTILKDWELVQMHMDKFFDQPLEVKMQDDCQSDTRGYEPYGTSTGVHYGEKDGFESFKCIQFIAVHLSNALGLEDGSRLSEFHRENEPCLSTLSMFHYPKQDPSFQGSGHNKHTDLGSLTFLFSQQWGLQVLSPNSNGWIWVEPSSTHAVINVGGSLRFLSRYRLESAVHRVVPTEHIRAESNAQYTDATGCKCWAKAWQDTEFDVFRQSHAEQELHSFTTGGMEKGDVLVS</sequence>
<protein>
    <submittedName>
        <fullName evidence="3">Clavaminate synthase-like protein</fullName>
    </submittedName>
</protein>
<name>A0A9P4Q6G1_9PEZI</name>
<keyword evidence="4" id="KW-1185">Reference proteome</keyword>